<dbReference type="InterPro" id="IPR036365">
    <property type="entry name" value="PGBD-like_sf"/>
</dbReference>
<evidence type="ECO:0000313" key="2">
    <source>
        <dbReference type="EMBL" id="SFK72943.1"/>
    </source>
</evidence>
<organism evidence="2 3">
    <name type="scientific">Pseudovibrio ascidiaceicola</name>
    <dbReference type="NCBI Taxonomy" id="285279"/>
    <lineage>
        <taxon>Bacteria</taxon>
        <taxon>Pseudomonadati</taxon>
        <taxon>Pseudomonadota</taxon>
        <taxon>Alphaproteobacteria</taxon>
        <taxon>Hyphomicrobiales</taxon>
        <taxon>Stappiaceae</taxon>
        <taxon>Pseudovibrio</taxon>
    </lineage>
</organism>
<sequence>MTDIFEISAIRSLNLRVKNLIYFNLHFLEFEINLLQVGLSRLSFDFLCVQGNKMRKMTKLTSALCLSLAVSATTARAGSEDFIFGLGAGIIGSAIVNGAKKNAPAQTQKRTTRKRTNFSAETQDIQLRLNMLGFDTGTPDGVSGRRTRNAIRQFQISIGAYANGKLDNRQIAKLYELTTPQQPAVPTPVVASAPAPVAATTPIPVAIVAPTPVVAPVATAAPSQQINITIPVTPGSNATNNAQVVNVTPNVSPKNETQVAVTTSKHPALDRANLPSIHGLTVERFEHDVRGLLEKVGYQGCLVDETKTVCTLEKDTLSETVSVLTQDENIYGLQREVSFKNPAPRAAIMGKLLDAYPVLTHLENMTATEDKTCRITYVNNSGELLKEALEKPSNAEALRQLSDNCTDYHSLEVFGEDTVSGLRLVFYSSKPIKEAIENRKGAFQISSKPAQDLTF</sequence>
<comment type="caution">
    <text evidence="2">The sequence shown here is derived from an EMBL/GenBank/DDBJ whole genome shotgun (WGS) entry which is preliminary data.</text>
</comment>
<dbReference type="InterPro" id="IPR036366">
    <property type="entry name" value="PGBDSf"/>
</dbReference>
<dbReference type="SUPFAM" id="SSF47090">
    <property type="entry name" value="PGBD-like"/>
    <property type="match status" value="1"/>
</dbReference>
<dbReference type="Proteomes" id="UP000199598">
    <property type="component" value="Unassembled WGS sequence"/>
</dbReference>
<keyword evidence="3" id="KW-1185">Reference proteome</keyword>
<reference evidence="2 3" key="1">
    <citation type="submission" date="2016-10" db="EMBL/GenBank/DDBJ databases">
        <authorList>
            <person name="Varghese N."/>
            <person name="Submissions S."/>
        </authorList>
    </citation>
    <scope>NUCLEOTIDE SEQUENCE [LARGE SCALE GENOMIC DNA]</scope>
    <source>
        <strain evidence="2 3">DSM 16392</strain>
    </source>
</reference>
<name>A0A1I4BWN1_9HYPH</name>
<dbReference type="Gene3D" id="1.10.101.10">
    <property type="entry name" value="PGBD-like superfamily/PGBD"/>
    <property type="match status" value="1"/>
</dbReference>
<evidence type="ECO:0000313" key="3">
    <source>
        <dbReference type="Proteomes" id="UP000199598"/>
    </source>
</evidence>
<dbReference type="Pfam" id="PF01471">
    <property type="entry name" value="PG_binding_1"/>
    <property type="match status" value="1"/>
</dbReference>
<proteinExistence type="predicted"/>
<feature type="domain" description="Peptidoglycan binding-like" evidence="1">
    <location>
        <begin position="121"/>
        <end position="174"/>
    </location>
</feature>
<evidence type="ECO:0000259" key="1">
    <source>
        <dbReference type="Pfam" id="PF01471"/>
    </source>
</evidence>
<dbReference type="InterPro" id="IPR002477">
    <property type="entry name" value="Peptidoglycan-bd-like"/>
</dbReference>
<dbReference type="EMBL" id="FOSK01000008">
    <property type="protein sequence ID" value="SFK72943.1"/>
    <property type="molecule type" value="Genomic_DNA"/>
</dbReference>
<protein>
    <submittedName>
        <fullName evidence="2">Peptidoglycan binding domain-containing protein</fullName>
    </submittedName>
</protein>
<accession>A0A1I4BWN1</accession>
<gene>
    <name evidence="2" type="ORF">SAMN04488518_108201</name>
</gene>